<dbReference type="EMBL" id="LCYG01000049">
    <property type="protein sequence ID" value="KLK91683.1"/>
    <property type="molecule type" value="Genomic_DNA"/>
</dbReference>
<dbReference type="Pfam" id="PF01381">
    <property type="entry name" value="HTH_3"/>
    <property type="match status" value="1"/>
</dbReference>
<dbReference type="Gene3D" id="1.10.260.40">
    <property type="entry name" value="lambda repressor-like DNA-binding domains"/>
    <property type="match status" value="1"/>
</dbReference>
<feature type="domain" description="HTH cro/C1-type" evidence="4">
    <location>
        <begin position="45"/>
        <end position="80"/>
    </location>
</feature>
<protein>
    <recommendedName>
        <fullName evidence="4">HTH cro/C1-type domain-containing protein</fullName>
    </recommendedName>
</protein>
<proteinExistence type="predicted"/>
<gene>
    <name evidence="5" type="ORF">AA309_18745</name>
</gene>
<dbReference type="CDD" id="cd00093">
    <property type="entry name" value="HTH_XRE"/>
    <property type="match status" value="1"/>
</dbReference>
<dbReference type="Proteomes" id="UP000035489">
    <property type="component" value="Unassembled WGS sequence"/>
</dbReference>
<dbReference type="InterPro" id="IPR001387">
    <property type="entry name" value="Cro/C1-type_HTH"/>
</dbReference>
<dbReference type="InterPro" id="IPR010982">
    <property type="entry name" value="Lambda_DNA-bd_dom_sf"/>
</dbReference>
<dbReference type="SUPFAM" id="SSF47413">
    <property type="entry name" value="lambda repressor-like DNA-binding domains"/>
    <property type="match status" value="1"/>
</dbReference>
<evidence type="ECO:0000256" key="1">
    <source>
        <dbReference type="ARBA" id="ARBA00023015"/>
    </source>
</evidence>
<accession>A0A0H1R910</accession>
<evidence type="ECO:0000259" key="4">
    <source>
        <dbReference type="PROSITE" id="PS50943"/>
    </source>
</evidence>
<organism evidence="5 6">
    <name type="scientific">Microvirga vignae</name>
    <dbReference type="NCBI Taxonomy" id="1225564"/>
    <lineage>
        <taxon>Bacteria</taxon>
        <taxon>Pseudomonadati</taxon>
        <taxon>Pseudomonadota</taxon>
        <taxon>Alphaproteobacteria</taxon>
        <taxon>Hyphomicrobiales</taxon>
        <taxon>Methylobacteriaceae</taxon>
        <taxon>Microvirga</taxon>
    </lineage>
</organism>
<evidence type="ECO:0000256" key="3">
    <source>
        <dbReference type="ARBA" id="ARBA00023163"/>
    </source>
</evidence>
<dbReference type="STRING" id="1225564.AA309_18745"/>
<dbReference type="AlphaFoldDB" id="A0A0H1R910"/>
<reference evidence="5 6" key="1">
    <citation type="submission" date="2015-05" db="EMBL/GenBank/DDBJ databases">
        <title>Draft genome sequence of Microvirga vignae strain BR3299, a novel nitrogen fixing bacteria isolated from Brazil semi-aired region.</title>
        <authorList>
            <person name="Zilli J.E."/>
            <person name="Passos S.R."/>
            <person name="Leite J."/>
            <person name="Baldani J.I."/>
            <person name="Xavier G.R."/>
            <person name="Rumjaneck N.G."/>
            <person name="Simoes-Araujo J.L."/>
        </authorList>
    </citation>
    <scope>NUCLEOTIDE SEQUENCE [LARGE SCALE GENOMIC DNA]</scope>
    <source>
        <strain evidence="5 6">BR3299</strain>
    </source>
</reference>
<dbReference type="InterPro" id="IPR052359">
    <property type="entry name" value="HTH-type_reg/antitoxin"/>
</dbReference>
<keyword evidence="3" id="KW-0804">Transcription</keyword>
<keyword evidence="6" id="KW-1185">Reference proteome</keyword>
<dbReference type="PANTHER" id="PTHR36511:SF4">
    <property type="entry name" value="ANTITOXIN MQSA"/>
    <property type="match status" value="1"/>
</dbReference>
<comment type="caution">
    <text evidence="5">The sequence shown here is derived from an EMBL/GenBank/DDBJ whole genome shotgun (WGS) entry which is preliminary data.</text>
</comment>
<dbReference type="RefSeq" id="WP_047190545.1">
    <property type="nucleotide sequence ID" value="NZ_LCYG01000049.1"/>
</dbReference>
<keyword evidence="2" id="KW-0238">DNA-binding</keyword>
<evidence type="ECO:0000313" key="5">
    <source>
        <dbReference type="EMBL" id="KLK91683.1"/>
    </source>
</evidence>
<dbReference type="PROSITE" id="PS50943">
    <property type="entry name" value="HTH_CROC1"/>
    <property type="match status" value="1"/>
</dbReference>
<keyword evidence="1" id="KW-0805">Transcription regulation</keyword>
<name>A0A0H1R910_9HYPH</name>
<sequence length="104" mass="11528">MGADDDFDRVLRRLTNALAQPENKPDPHPRVVPRSRVHVPEAIDVAAIRRKTGLSQAAFASRIGVPVATLRNWEQGHRSPQGPARVLLALLDRNPRIVEETLAD</sequence>
<evidence type="ECO:0000313" key="6">
    <source>
        <dbReference type="Proteomes" id="UP000035489"/>
    </source>
</evidence>
<dbReference type="PANTHER" id="PTHR36511">
    <property type="entry name" value="MERR FAMILY BACTERIAL REGULATORY PROTEIN"/>
    <property type="match status" value="1"/>
</dbReference>
<evidence type="ECO:0000256" key="2">
    <source>
        <dbReference type="ARBA" id="ARBA00023125"/>
    </source>
</evidence>
<dbReference type="SMART" id="SM00530">
    <property type="entry name" value="HTH_XRE"/>
    <property type="match status" value="1"/>
</dbReference>
<dbReference type="PATRIC" id="fig|1225564.3.peg.4909"/>
<dbReference type="OrthoDB" id="461984at2"/>
<dbReference type="GO" id="GO:0003677">
    <property type="term" value="F:DNA binding"/>
    <property type="evidence" value="ECO:0007669"/>
    <property type="project" value="UniProtKB-KW"/>
</dbReference>